<dbReference type="InterPro" id="IPR032675">
    <property type="entry name" value="LRR_dom_sf"/>
</dbReference>
<reference evidence="6 7" key="1">
    <citation type="submission" date="2017-05" db="EMBL/GenBank/DDBJ databases">
        <authorList>
            <person name="Varghese N."/>
            <person name="Submissions S."/>
        </authorList>
    </citation>
    <scope>NUCLEOTIDE SEQUENCE [LARGE SCALE GENOMIC DNA]</scope>
    <source>
        <strain evidence="6 7">DSM 15360</strain>
    </source>
</reference>
<dbReference type="EMBL" id="FXUA01000001">
    <property type="protein sequence ID" value="SMP06982.1"/>
    <property type="molecule type" value="Genomic_DNA"/>
</dbReference>
<sequence length="460" mass="51020">MIDFILPLFGRFHPILVHLPIGFLVFGVILIFWFGKKYSIYSPIIQLAFLLGGISAGLASISGFLQYQNEGYGWETVKFHLILGILTTIFSFGLWYHLKRAASTPAQLKIKGAGLIMIITITGHLGGNITHGDDYFTEVLPPELQALLGGEVSINEPLELPADNWEEVAFYTGAVQPILDQNCKSCHNPKKLKGELDLSSFKGIQKGGEDGSVLTSKDAEESSLFTRMILPEDHDDHMPPKDKRQPRKEEIELIKAWIESGASESRKLGESNISEDMVEPFFKKIEKPFYPEVEVGKVPQDSISKLKDRGFFAEVIKEGSSFLNISCINFPAFTNSNWNLLTSAQEQIVYLDLTGTAITDAIFESISTLPNLTVLKLNKTSIDGSQLDKLSSNKNLKLLYLNETKVAMDKLDKLQGHPALEKVFVYNTPAAGSGETSQFSFHLETGNLSLPPLPTDTIVY</sequence>
<evidence type="ECO:0000256" key="4">
    <source>
        <dbReference type="SAM" id="Phobius"/>
    </source>
</evidence>
<dbReference type="InterPro" id="IPR011429">
    <property type="entry name" value="Cyt_c_Planctomycete-type"/>
</dbReference>
<evidence type="ECO:0000313" key="6">
    <source>
        <dbReference type="EMBL" id="SMP06982.1"/>
    </source>
</evidence>
<dbReference type="PANTHER" id="PTHR35889">
    <property type="entry name" value="CYCLOINULO-OLIGOSACCHARIDE FRUCTANOTRANSFERASE-RELATED"/>
    <property type="match status" value="1"/>
</dbReference>
<keyword evidence="3" id="KW-0349">Heme</keyword>
<protein>
    <submittedName>
        <fullName evidence="6">Uncharacterized membrane protein</fullName>
    </submittedName>
</protein>
<keyword evidence="2 3" id="KW-0408">Iron</keyword>
<evidence type="ECO:0000256" key="1">
    <source>
        <dbReference type="ARBA" id="ARBA00022723"/>
    </source>
</evidence>
<keyword evidence="1 3" id="KW-0479">Metal-binding</keyword>
<dbReference type="Gene3D" id="3.80.10.10">
    <property type="entry name" value="Ribonuclease Inhibitor"/>
    <property type="match status" value="1"/>
</dbReference>
<name>A0ABY1NDC3_9BACT</name>
<dbReference type="Pfam" id="PF07635">
    <property type="entry name" value="PSCyt1"/>
    <property type="match status" value="1"/>
</dbReference>
<evidence type="ECO:0000259" key="5">
    <source>
        <dbReference type="PROSITE" id="PS51007"/>
    </source>
</evidence>
<proteinExistence type="predicted"/>
<feature type="transmembrane region" description="Helical" evidence="4">
    <location>
        <begin position="15"/>
        <end position="35"/>
    </location>
</feature>
<dbReference type="Pfam" id="PF09990">
    <property type="entry name" value="DUF2231"/>
    <property type="match status" value="1"/>
</dbReference>
<dbReference type="InterPro" id="IPR019251">
    <property type="entry name" value="DUF2231_TM"/>
</dbReference>
<dbReference type="RefSeq" id="WP_283411467.1">
    <property type="nucleotide sequence ID" value="NZ_FXUA01000001.1"/>
</dbReference>
<accession>A0ABY1NDC3</accession>
<dbReference type="Proteomes" id="UP001157915">
    <property type="component" value="Unassembled WGS sequence"/>
</dbReference>
<feature type="domain" description="Cytochrome c" evidence="5">
    <location>
        <begin position="127"/>
        <end position="262"/>
    </location>
</feature>
<dbReference type="SUPFAM" id="SSF52047">
    <property type="entry name" value="RNI-like"/>
    <property type="match status" value="1"/>
</dbReference>
<feature type="transmembrane region" description="Helical" evidence="4">
    <location>
        <begin position="79"/>
        <end position="98"/>
    </location>
</feature>
<dbReference type="PANTHER" id="PTHR35889:SF3">
    <property type="entry name" value="F-BOX DOMAIN-CONTAINING PROTEIN"/>
    <property type="match status" value="1"/>
</dbReference>
<keyword evidence="4" id="KW-1133">Transmembrane helix</keyword>
<gene>
    <name evidence="6" type="ORF">SAMN06265367_101537</name>
</gene>
<evidence type="ECO:0000256" key="2">
    <source>
        <dbReference type="ARBA" id="ARBA00023004"/>
    </source>
</evidence>
<evidence type="ECO:0000313" key="7">
    <source>
        <dbReference type="Proteomes" id="UP001157915"/>
    </source>
</evidence>
<dbReference type="InterPro" id="IPR009056">
    <property type="entry name" value="Cyt_c-like_dom"/>
</dbReference>
<feature type="transmembrane region" description="Helical" evidence="4">
    <location>
        <begin position="110"/>
        <end position="127"/>
    </location>
</feature>
<feature type="transmembrane region" description="Helical" evidence="4">
    <location>
        <begin position="47"/>
        <end position="67"/>
    </location>
</feature>
<comment type="caution">
    <text evidence="6">The sequence shown here is derived from an EMBL/GenBank/DDBJ whole genome shotgun (WGS) entry which is preliminary data.</text>
</comment>
<organism evidence="6 7">
    <name type="scientific">Algoriphagus winogradskyi</name>
    <dbReference type="NCBI Taxonomy" id="237017"/>
    <lineage>
        <taxon>Bacteria</taxon>
        <taxon>Pseudomonadati</taxon>
        <taxon>Bacteroidota</taxon>
        <taxon>Cytophagia</taxon>
        <taxon>Cytophagales</taxon>
        <taxon>Cyclobacteriaceae</taxon>
        <taxon>Algoriphagus</taxon>
    </lineage>
</organism>
<keyword evidence="4" id="KW-0472">Membrane</keyword>
<keyword evidence="4" id="KW-0812">Transmembrane</keyword>
<keyword evidence="7" id="KW-1185">Reference proteome</keyword>
<evidence type="ECO:0000256" key="3">
    <source>
        <dbReference type="PROSITE-ProRule" id="PRU00433"/>
    </source>
</evidence>
<dbReference type="PROSITE" id="PS51007">
    <property type="entry name" value="CYTC"/>
    <property type="match status" value="1"/>
</dbReference>